<dbReference type="SUPFAM" id="SSF81606">
    <property type="entry name" value="PP2C-like"/>
    <property type="match status" value="1"/>
</dbReference>
<gene>
    <name evidence="2" type="ORF">BJ963_003594</name>
</gene>
<dbReference type="CDD" id="cd00143">
    <property type="entry name" value="PP2Cc"/>
    <property type="match status" value="1"/>
</dbReference>
<feature type="domain" description="PPM-type phosphatase" evidence="1">
    <location>
        <begin position="25"/>
        <end position="259"/>
    </location>
</feature>
<dbReference type="GO" id="GO:0004722">
    <property type="term" value="F:protein serine/threonine phosphatase activity"/>
    <property type="evidence" value="ECO:0007669"/>
    <property type="project" value="UniProtKB-EC"/>
</dbReference>
<dbReference type="Gene3D" id="3.60.40.10">
    <property type="entry name" value="PPM-type phosphatase domain"/>
    <property type="match status" value="1"/>
</dbReference>
<dbReference type="AlphaFoldDB" id="A0A852T5I1"/>
<name>A0A852T5I1_9MICO</name>
<evidence type="ECO:0000313" key="3">
    <source>
        <dbReference type="Proteomes" id="UP000589620"/>
    </source>
</evidence>
<dbReference type="SMART" id="SM00332">
    <property type="entry name" value="PP2Cc"/>
    <property type="match status" value="1"/>
</dbReference>
<evidence type="ECO:0000259" key="1">
    <source>
        <dbReference type="PROSITE" id="PS51746"/>
    </source>
</evidence>
<comment type="caution">
    <text evidence="2">The sequence shown here is derived from an EMBL/GenBank/DDBJ whole genome shotgun (WGS) entry which is preliminary data.</text>
</comment>
<keyword evidence="3" id="KW-1185">Reference proteome</keyword>
<dbReference type="PROSITE" id="PS51746">
    <property type="entry name" value="PPM_2"/>
    <property type="match status" value="1"/>
</dbReference>
<accession>A0A852T5I1</accession>
<dbReference type="EMBL" id="JACCBJ010000001">
    <property type="protein sequence ID" value="NYD76075.1"/>
    <property type="molecule type" value="Genomic_DNA"/>
</dbReference>
<dbReference type="Proteomes" id="UP000589620">
    <property type="component" value="Unassembled WGS sequence"/>
</dbReference>
<dbReference type="InterPro" id="IPR001932">
    <property type="entry name" value="PPM-type_phosphatase-like_dom"/>
</dbReference>
<reference evidence="2 3" key="1">
    <citation type="submission" date="2020-07" db="EMBL/GenBank/DDBJ databases">
        <title>Sequencing the genomes of 1000 actinobacteria strains.</title>
        <authorList>
            <person name="Klenk H.-P."/>
        </authorList>
    </citation>
    <scope>NUCLEOTIDE SEQUENCE [LARGE SCALE GENOMIC DNA]</scope>
    <source>
        <strain evidence="2 3">DSM 23871</strain>
    </source>
</reference>
<dbReference type="SMART" id="SM00331">
    <property type="entry name" value="PP2C_SIG"/>
    <property type="match status" value="1"/>
</dbReference>
<proteinExistence type="predicted"/>
<sequence length="300" mass="31680">MPPTNDSSAEASVAHVQELPMFGFSAGSCSMTGDYREGNEDSLYVSRWSVFVADGVGGLAAGEVASSTVTHRIGALLESTDGKVMSVERLREVLAEANVDLMRRVREQPALRGMATTFTGAFSDGAIIRVAHVGDSRAYRLRDGLLTQATRDDSYIQDLIDAGTLTADAAQTHPFRSVVTNVLSGDNQDTAAINIVDEIPHLGDRWLVTSDGLTDYVPMRTIHRILAARAHPQATAEVLVQAAKDNRTRDNVSVVVADVISLLGPPPHNPVFGGSAAAGVTASGVGKVEPSPFLGEGPFA</sequence>
<evidence type="ECO:0000313" key="2">
    <source>
        <dbReference type="EMBL" id="NYD76075.1"/>
    </source>
</evidence>
<dbReference type="Pfam" id="PF13672">
    <property type="entry name" value="PP2C_2"/>
    <property type="match status" value="1"/>
</dbReference>
<organism evidence="2 3">
    <name type="scientific">Leifsonia soli</name>
    <dbReference type="NCBI Taxonomy" id="582665"/>
    <lineage>
        <taxon>Bacteria</taxon>
        <taxon>Bacillati</taxon>
        <taxon>Actinomycetota</taxon>
        <taxon>Actinomycetes</taxon>
        <taxon>Micrococcales</taxon>
        <taxon>Microbacteriaceae</taxon>
        <taxon>Leifsonia</taxon>
    </lineage>
</organism>
<dbReference type="EC" id="3.1.3.16" evidence="2"/>
<dbReference type="InterPro" id="IPR036457">
    <property type="entry name" value="PPM-type-like_dom_sf"/>
</dbReference>
<keyword evidence="2" id="KW-0378">Hydrolase</keyword>
<dbReference type="RefSeq" id="WP_179457825.1">
    <property type="nucleotide sequence ID" value="NZ_BAAAPX010000001.1"/>
</dbReference>
<protein>
    <submittedName>
        <fullName evidence="2">Protein phosphatase</fullName>
        <ecNumber evidence="2">3.1.3.16</ecNumber>
    </submittedName>
</protein>